<dbReference type="Proteomes" id="UP000324222">
    <property type="component" value="Unassembled WGS sequence"/>
</dbReference>
<reference evidence="1 2" key="1">
    <citation type="submission" date="2019-05" db="EMBL/GenBank/DDBJ databases">
        <title>Another draft genome of Portunus trituberculatus and its Hox gene families provides insights of decapod evolution.</title>
        <authorList>
            <person name="Jeong J.-H."/>
            <person name="Song I."/>
            <person name="Kim S."/>
            <person name="Choi T."/>
            <person name="Kim D."/>
            <person name="Ryu S."/>
            <person name="Kim W."/>
        </authorList>
    </citation>
    <scope>NUCLEOTIDE SEQUENCE [LARGE SCALE GENOMIC DNA]</scope>
    <source>
        <tissue evidence="1">Muscle</tissue>
    </source>
</reference>
<evidence type="ECO:0000313" key="2">
    <source>
        <dbReference type="Proteomes" id="UP000324222"/>
    </source>
</evidence>
<comment type="caution">
    <text evidence="1">The sequence shown here is derived from an EMBL/GenBank/DDBJ whole genome shotgun (WGS) entry which is preliminary data.</text>
</comment>
<accession>A0A5B7HB08</accession>
<dbReference type="EMBL" id="VSRR010025837">
    <property type="protein sequence ID" value="MPC67166.1"/>
    <property type="molecule type" value="Genomic_DNA"/>
</dbReference>
<dbReference type="AlphaFoldDB" id="A0A5B7HB08"/>
<sequence length="33" mass="3616">MPLETEYRSAGRGECLDYLSRDQLGGREATGPS</sequence>
<organism evidence="1 2">
    <name type="scientific">Portunus trituberculatus</name>
    <name type="common">Swimming crab</name>
    <name type="synonym">Neptunus trituberculatus</name>
    <dbReference type="NCBI Taxonomy" id="210409"/>
    <lineage>
        <taxon>Eukaryota</taxon>
        <taxon>Metazoa</taxon>
        <taxon>Ecdysozoa</taxon>
        <taxon>Arthropoda</taxon>
        <taxon>Crustacea</taxon>
        <taxon>Multicrustacea</taxon>
        <taxon>Malacostraca</taxon>
        <taxon>Eumalacostraca</taxon>
        <taxon>Eucarida</taxon>
        <taxon>Decapoda</taxon>
        <taxon>Pleocyemata</taxon>
        <taxon>Brachyura</taxon>
        <taxon>Eubrachyura</taxon>
        <taxon>Portunoidea</taxon>
        <taxon>Portunidae</taxon>
        <taxon>Portuninae</taxon>
        <taxon>Portunus</taxon>
    </lineage>
</organism>
<protein>
    <submittedName>
        <fullName evidence="1">Uncharacterized protein</fullName>
    </submittedName>
</protein>
<evidence type="ECO:0000313" key="1">
    <source>
        <dbReference type="EMBL" id="MPC67166.1"/>
    </source>
</evidence>
<name>A0A5B7HB08_PORTR</name>
<proteinExistence type="predicted"/>
<keyword evidence="2" id="KW-1185">Reference proteome</keyword>
<gene>
    <name evidence="1" type="ORF">E2C01_061332</name>
</gene>